<dbReference type="SUPFAM" id="SSF52540">
    <property type="entry name" value="P-loop containing nucleoside triphosphate hydrolases"/>
    <property type="match status" value="2"/>
</dbReference>
<evidence type="ECO:0000256" key="1">
    <source>
        <dbReference type="ARBA" id="ARBA00008279"/>
    </source>
</evidence>
<dbReference type="Gene3D" id="3.30.300.20">
    <property type="match status" value="1"/>
</dbReference>
<evidence type="ECO:0000256" key="4">
    <source>
        <dbReference type="ARBA" id="ARBA00022737"/>
    </source>
</evidence>
<dbReference type="InterPro" id="IPR006073">
    <property type="entry name" value="GTP-bd"/>
</dbReference>
<dbReference type="PRINTS" id="PR00326">
    <property type="entry name" value="GTP1OBG"/>
</dbReference>
<dbReference type="Proteomes" id="UP001210261">
    <property type="component" value="Unassembled WGS sequence"/>
</dbReference>
<comment type="function">
    <text evidence="8 10">GTPase that plays an essential role in the late steps of ribosome biogenesis.</text>
</comment>
<dbReference type="InterPro" id="IPR027417">
    <property type="entry name" value="P-loop_NTPase"/>
</dbReference>
<dbReference type="CDD" id="cd01895">
    <property type="entry name" value="EngA2"/>
    <property type="match status" value="1"/>
</dbReference>
<dbReference type="EMBL" id="JAQHXR010000002">
    <property type="protein sequence ID" value="MDA3969060.1"/>
    <property type="molecule type" value="Genomic_DNA"/>
</dbReference>
<dbReference type="PANTHER" id="PTHR43834:SF6">
    <property type="entry name" value="GTPASE DER"/>
    <property type="match status" value="1"/>
</dbReference>
<comment type="subunit">
    <text evidence="8">Associates with the 50S ribosomal subunit.</text>
</comment>
<dbReference type="InterPro" id="IPR015946">
    <property type="entry name" value="KH_dom-like_a/b"/>
</dbReference>
<keyword evidence="12" id="KW-0378">Hydrolase</keyword>
<evidence type="ECO:0000256" key="7">
    <source>
        <dbReference type="ARBA" id="ARBA00032345"/>
    </source>
</evidence>
<evidence type="ECO:0000256" key="9">
    <source>
        <dbReference type="PROSITE-ProRule" id="PRU01049"/>
    </source>
</evidence>
<evidence type="ECO:0000313" key="13">
    <source>
        <dbReference type="Proteomes" id="UP001210261"/>
    </source>
</evidence>
<dbReference type="InterPro" id="IPR016484">
    <property type="entry name" value="GTPase_Der"/>
</dbReference>
<dbReference type="PROSITE" id="PS51712">
    <property type="entry name" value="G_ENGA"/>
    <property type="match status" value="1"/>
</dbReference>
<dbReference type="NCBIfam" id="TIGR00231">
    <property type="entry name" value="small_GTP"/>
    <property type="match status" value="2"/>
</dbReference>
<comment type="similarity">
    <text evidence="1 8 9 10">Belongs to the TRAFAC class TrmE-Era-EngA-EngB-Septin-like GTPase superfamily. EngA (Der) GTPase family.</text>
</comment>
<keyword evidence="5 8" id="KW-0547">Nucleotide-binding</keyword>
<comment type="caution">
    <text evidence="12">The sequence shown here is derived from an EMBL/GenBank/DDBJ whole genome shotgun (WGS) entry which is preliminary data.</text>
</comment>
<reference evidence="12 13" key="1">
    <citation type="submission" date="2023-01" db="EMBL/GenBank/DDBJ databases">
        <title>Description of Helicobacter ibis sp. nov. isolated from faecal droppings of black-faced ibis (Theristicus melanopis).</title>
        <authorList>
            <person name="Lopez-Cantillo M."/>
            <person name="Vidal-Veuthey B."/>
            <person name="Mella A."/>
            <person name="De La Haba R."/>
            <person name="Collado L."/>
        </authorList>
    </citation>
    <scope>NUCLEOTIDE SEQUENCE [LARGE SCALE GENOMIC DNA]</scope>
    <source>
        <strain evidence="12 13">A82</strain>
    </source>
</reference>
<feature type="binding site" evidence="8">
    <location>
        <begin position="59"/>
        <end position="63"/>
    </location>
    <ligand>
        <name>GTP</name>
        <dbReference type="ChEBI" id="CHEBI:37565"/>
        <label>1</label>
    </ligand>
</feature>
<protein>
    <recommendedName>
        <fullName evidence="2 8">GTPase Der</fullName>
    </recommendedName>
    <alternativeName>
        <fullName evidence="7 8">GTP-binding protein EngA</fullName>
    </alternativeName>
</protein>
<feature type="binding site" evidence="8">
    <location>
        <begin position="251"/>
        <end position="255"/>
    </location>
    <ligand>
        <name>GTP</name>
        <dbReference type="ChEBI" id="CHEBI:37565"/>
        <label>2</label>
    </ligand>
</feature>
<evidence type="ECO:0000256" key="8">
    <source>
        <dbReference type="HAMAP-Rule" id="MF_00195"/>
    </source>
</evidence>
<dbReference type="InterPro" id="IPR005225">
    <property type="entry name" value="Small_GTP-bd"/>
</dbReference>
<sequence>MDKFYAQIAIIGLPNAGKSSLFNRLSKARIAITSEVSGTTRDVKKGIVTINDREFLLLDTGGLDDGKLEEDSLFKKVSEKSLQAGEDSDLILYLVDGKSGVNEIDKKIFYSLQKKNPNILLVVNKIDNDKEKDEAWSFMEFGAKECFFISVSHNRGINALKEAILESIQNNPIANLLENNDDESLEEFLDSKFNDEVINIGIIGRVNVGKSSLLNALLQKDRAVVSNVAGTTIDPVDEEGEINGTRVNFVDTAGIRRRGRIDGLEKYALNRTREVLSRTDIAILVLDASEPFVELDEKIAGLIDEYKLGVIVVFNKWDIVHKDFAKIMEDFRFRFKFLDYTPIITISAKNKRHIQKLENEILKVYENFTQRIPTSKINDLIKEATAKHALPSDRGKIVKIYYAVQFESKPPQIALISNRPDSIHFSYKRYLVNFFRERFSLSGVKIIFIARRRGEMASFKESED</sequence>
<evidence type="ECO:0000259" key="11">
    <source>
        <dbReference type="PROSITE" id="PS51712"/>
    </source>
</evidence>
<dbReference type="InterPro" id="IPR032859">
    <property type="entry name" value="KH_dom-like"/>
</dbReference>
<name>A0ABT4VEF8_9HELI</name>
<feature type="binding site" evidence="8">
    <location>
        <begin position="204"/>
        <end position="211"/>
    </location>
    <ligand>
        <name>GTP</name>
        <dbReference type="ChEBI" id="CHEBI:37565"/>
        <label>2</label>
    </ligand>
</feature>
<keyword evidence="6 8" id="KW-0342">GTP-binding</keyword>
<accession>A0ABT4VEF8</accession>
<keyword evidence="13" id="KW-1185">Reference proteome</keyword>
<dbReference type="RefSeq" id="WP_271021356.1">
    <property type="nucleotide sequence ID" value="NZ_JAQHXR010000002.1"/>
</dbReference>
<comment type="caution">
    <text evidence="8">Lacks conserved residue(s) required for the propagation of feature annotation.</text>
</comment>
<dbReference type="Gene3D" id="3.40.50.300">
    <property type="entry name" value="P-loop containing nucleotide triphosphate hydrolases"/>
    <property type="match status" value="2"/>
</dbReference>
<evidence type="ECO:0000256" key="3">
    <source>
        <dbReference type="ARBA" id="ARBA00022517"/>
    </source>
</evidence>
<keyword evidence="4 10" id="KW-0677">Repeat</keyword>
<dbReference type="Pfam" id="PF01926">
    <property type="entry name" value="MMR_HSR1"/>
    <property type="match status" value="2"/>
</dbReference>
<evidence type="ECO:0000256" key="2">
    <source>
        <dbReference type="ARBA" id="ARBA00020953"/>
    </source>
</evidence>
<feature type="domain" description="EngA-type G" evidence="11">
    <location>
        <begin position="198"/>
        <end position="369"/>
    </location>
</feature>
<feature type="binding site" evidence="8">
    <location>
        <begin position="315"/>
        <end position="318"/>
    </location>
    <ligand>
        <name>GTP</name>
        <dbReference type="ChEBI" id="CHEBI:37565"/>
        <label>2</label>
    </ligand>
</feature>
<dbReference type="PANTHER" id="PTHR43834">
    <property type="entry name" value="GTPASE DER"/>
    <property type="match status" value="1"/>
</dbReference>
<dbReference type="PIRSF" id="PIRSF006485">
    <property type="entry name" value="GTP-binding_EngA"/>
    <property type="match status" value="1"/>
</dbReference>
<keyword evidence="3 8" id="KW-0690">Ribosome biogenesis</keyword>
<proteinExistence type="inferred from homology"/>
<evidence type="ECO:0000313" key="12">
    <source>
        <dbReference type="EMBL" id="MDA3969060.1"/>
    </source>
</evidence>
<organism evidence="12 13">
    <name type="scientific">Helicobacter ibis</name>
    <dbReference type="NCBI Taxonomy" id="2962633"/>
    <lineage>
        <taxon>Bacteria</taxon>
        <taxon>Pseudomonadati</taxon>
        <taxon>Campylobacterota</taxon>
        <taxon>Epsilonproteobacteria</taxon>
        <taxon>Campylobacterales</taxon>
        <taxon>Helicobacteraceae</taxon>
        <taxon>Helicobacter</taxon>
    </lineage>
</organism>
<dbReference type="CDD" id="cd01894">
    <property type="entry name" value="EngA1"/>
    <property type="match status" value="1"/>
</dbReference>
<gene>
    <name evidence="8 12" type="primary">der</name>
    <name evidence="12" type="ORF">PF021_05145</name>
</gene>
<evidence type="ECO:0000256" key="5">
    <source>
        <dbReference type="ARBA" id="ARBA00022741"/>
    </source>
</evidence>
<evidence type="ECO:0000256" key="10">
    <source>
        <dbReference type="RuleBase" id="RU004481"/>
    </source>
</evidence>
<dbReference type="GO" id="GO:0016787">
    <property type="term" value="F:hydrolase activity"/>
    <property type="evidence" value="ECO:0007669"/>
    <property type="project" value="UniProtKB-KW"/>
</dbReference>
<evidence type="ECO:0000256" key="6">
    <source>
        <dbReference type="ARBA" id="ARBA00023134"/>
    </source>
</evidence>
<dbReference type="HAMAP" id="MF_00195">
    <property type="entry name" value="GTPase_Der"/>
    <property type="match status" value="1"/>
</dbReference>
<dbReference type="Pfam" id="PF14714">
    <property type="entry name" value="KH_dom-like"/>
    <property type="match status" value="1"/>
</dbReference>
<dbReference type="NCBIfam" id="TIGR03594">
    <property type="entry name" value="GTPase_EngA"/>
    <property type="match status" value="1"/>
</dbReference>
<feature type="binding site" evidence="8">
    <location>
        <begin position="124"/>
        <end position="127"/>
    </location>
    <ligand>
        <name>GTP</name>
        <dbReference type="ChEBI" id="CHEBI:37565"/>
        <label>1</label>
    </ligand>
</feature>
<dbReference type="InterPro" id="IPR031166">
    <property type="entry name" value="G_ENGA"/>
</dbReference>